<dbReference type="InterPro" id="IPR036603">
    <property type="entry name" value="RBP11-like"/>
</dbReference>
<dbReference type="InterPro" id="IPR011257">
    <property type="entry name" value="DNA_glycosylase"/>
</dbReference>
<comment type="subcellular location">
    <subcellularLocation>
        <location evidence="1">Nucleus</location>
    </subcellularLocation>
</comment>
<evidence type="ECO:0000256" key="4">
    <source>
        <dbReference type="ARBA" id="ARBA00023242"/>
    </source>
</evidence>
<name>A0ABP0HZ23_9DINO</name>
<dbReference type="SUPFAM" id="SSF55257">
    <property type="entry name" value="RBP11-like subunits of RNA polymerase"/>
    <property type="match status" value="1"/>
</dbReference>
<keyword evidence="8" id="KW-1185">Reference proteome</keyword>
<keyword evidence="3" id="KW-0804">Transcription</keyword>
<dbReference type="InterPro" id="IPR022905">
    <property type="entry name" value="Rpo11-like"/>
</dbReference>
<sequence length="412" mass="46641">MATPGQLQMYNKMEAHEMFKIPEGPDGEPRRIQVVPDEKVSNAVVLHTHLEDHTLGNLLRMELLRNEAVLFAGYKVPHPLNHMIELRVQTTPVIKPEDALRHAVKNLQSECKSMLEQFDEGCRLLGSVDDPVDVEMSPEADVMDSEGYSAEDPDSFHRRLEAFAERQRHAYSPEGYEPTSPPEAQKRPAARQAAPAPKRQKLKASEGSWYEAYAGATADYYKKYMDKEWGVPIHGPGRSRDNKLFEMLSLEGAQAGLSWDCILRKRQAYRRAFDHFDLPTVAAYSPKKVNLLMKSPGSGSEVIVKNRAKIESVLKNAKLCLEAAEEYGSFTKFLWSFVKGKPKVNRWKTSKQIPVVTKEAIAMSKELKRRNFGFVGPTVCYALMQSVGMVNDHPVNTPQWKRVNAIVERRFG</sequence>
<dbReference type="Pfam" id="PF03352">
    <property type="entry name" value="Adenine_glyco"/>
    <property type="match status" value="1"/>
</dbReference>
<dbReference type="InterPro" id="IPR005019">
    <property type="entry name" value="Adenine_glyco"/>
</dbReference>
<dbReference type="HAMAP" id="MF_00261">
    <property type="entry name" value="RNApol_arch_Rpo11"/>
    <property type="match status" value="1"/>
</dbReference>
<proteinExistence type="inferred from homology"/>
<evidence type="ECO:0000313" key="7">
    <source>
        <dbReference type="EMBL" id="CAK8994851.1"/>
    </source>
</evidence>
<reference evidence="7 8" key="1">
    <citation type="submission" date="2024-02" db="EMBL/GenBank/DDBJ databases">
        <authorList>
            <person name="Chen Y."/>
            <person name="Shah S."/>
            <person name="Dougan E. K."/>
            <person name="Thang M."/>
            <person name="Chan C."/>
        </authorList>
    </citation>
    <scope>NUCLEOTIDE SEQUENCE [LARGE SCALE GENOMIC DNA]</scope>
</reference>
<dbReference type="Gene3D" id="1.10.340.30">
    <property type="entry name" value="Hypothetical protein, domain 2"/>
    <property type="match status" value="1"/>
</dbReference>
<protein>
    <submittedName>
        <fullName evidence="7">Probable GMP synthase [glutamine-hydrolyzing] (GMP synthetase) (Glutamine amidotransferase)</fullName>
    </submittedName>
</protein>
<dbReference type="Pfam" id="PF13656">
    <property type="entry name" value="RNA_pol_L_2"/>
    <property type="match status" value="1"/>
</dbReference>
<gene>
    <name evidence="7" type="ORF">SCF082_LOCUS4105</name>
</gene>
<organism evidence="7 8">
    <name type="scientific">Durusdinium trenchii</name>
    <dbReference type="NCBI Taxonomy" id="1381693"/>
    <lineage>
        <taxon>Eukaryota</taxon>
        <taxon>Sar</taxon>
        <taxon>Alveolata</taxon>
        <taxon>Dinophyceae</taxon>
        <taxon>Suessiales</taxon>
        <taxon>Symbiodiniaceae</taxon>
        <taxon>Durusdinium</taxon>
    </lineage>
</organism>
<dbReference type="InterPro" id="IPR009025">
    <property type="entry name" value="RBP11-like_dimer"/>
</dbReference>
<dbReference type="PANTHER" id="PTHR30037">
    <property type="entry name" value="DNA-3-METHYLADENINE GLYCOSYLASE 1"/>
    <property type="match status" value="1"/>
</dbReference>
<dbReference type="Proteomes" id="UP001642464">
    <property type="component" value="Unassembled WGS sequence"/>
</dbReference>
<evidence type="ECO:0000256" key="5">
    <source>
        <dbReference type="SAM" id="MobiDB-lite"/>
    </source>
</evidence>
<keyword evidence="2" id="KW-0240">DNA-directed RNA polymerase</keyword>
<feature type="region of interest" description="Disordered" evidence="5">
    <location>
        <begin position="170"/>
        <end position="202"/>
    </location>
</feature>
<dbReference type="Gene3D" id="3.30.1360.10">
    <property type="entry name" value="RNA polymerase, RBP11-like subunit"/>
    <property type="match status" value="1"/>
</dbReference>
<comment type="caution">
    <text evidence="7">The sequence shown here is derived from an EMBL/GenBank/DDBJ whole genome shotgun (WGS) entry which is preliminary data.</text>
</comment>
<dbReference type="EMBL" id="CAXAMM010002114">
    <property type="protein sequence ID" value="CAK8994851.1"/>
    <property type="molecule type" value="Genomic_DNA"/>
</dbReference>
<evidence type="ECO:0000313" key="8">
    <source>
        <dbReference type="Proteomes" id="UP001642464"/>
    </source>
</evidence>
<accession>A0ABP0HZ23</accession>
<keyword evidence="4" id="KW-0539">Nucleus</keyword>
<evidence type="ECO:0000256" key="2">
    <source>
        <dbReference type="ARBA" id="ARBA00022478"/>
    </source>
</evidence>
<dbReference type="InterPro" id="IPR037685">
    <property type="entry name" value="RBP11"/>
</dbReference>
<evidence type="ECO:0000256" key="1">
    <source>
        <dbReference type="ARBA" id="ARBA00004123"/>
    </source>
</evidence>
<dbReference type="PANTHER" id="PTHR30037:SF4">
    <property type="entry name" value="DNA-3-METHYLADENINE GLYCOSYLASE I"/>
    <property type="match status" value="1"/>
</dbReference>
<feature type="domain" description="DNA-directed RNA polymerase RBP11-like dimerisation" evidence="6">
    <location>
        <begin position="46"/>
        <end position="116"/>
    </location>
</feature>
<dbReference type="CDD" id="cd06926">
    <property type="entry name" value="RNAP_II_RPB11"/>
    <property type="match status" value="1"/>
</dbReference>
<dbReference type="SUPFAM" id="SSF48150">
    <property type="entry name" value="DNA-glycosylase"/>
    <property type="match status" value="1"/>
</dbReference>
<evidence type="ECO:0000259" key="6">
    <source>
        <dbReference type="Pfam" id="PF13656"/>
    </source>
</evidence>
<dbReference type="InterPro" id="IPR052891">
    <property type="entry name" value="DNA-3mA_glycosylase"/>
</dbReference>
<evidence type="ECO:0000256" key="3">
    <source>
        <dbReference type="ARBA" id="ARBA00023163"/>
    </source>
</evidence>